<protein>
    <recommendedName>
        <fullName evidence="4">Carrier domain-containing protein</fullName>
    </recommendedName>
</protein>
<dbReference type="Gene3D" id="3.30.559.30">
    <property type="entry name" value="Nonribosomal peptide synthetase, condensation domain"/>
    <property type="match status" value="1"/>
</dbReference>
<gene>
    <name evidence="5" type="ORF">WJ96_13130</name>
</gene>
<dbReference type="PANTHER" id="PTHR45527">
    <property type="entry name" value="NONRIBOSOMAL PEPTIDE SYNTHETASE"/>
    <property type="match status" value="1"/>
</dbReference>
<dbReference type="InterPro" id="IPR001242">
    <property type="entry name" value="Condensation_dom"/>
</dbReference>
<dbReference type="EMBL" id="LPBJ01000074">
    <property type="protein sequence ID" value="KVP94094.1"/>
    <property type="molecule type" value="Genomic_DNA"/>
</dbReference>
<evidence type="ECO:0000256" key="3">
    <source>
        <dbReference type="ARBA" id="ARBA00022553"/>
    </source>
</evidence>
<organism evidence="5 6">
    <name type="scientific">Burkholderia ubonensis</name>
    <dbReference type="NCBI Taxonomy" id="101571"/>
    <lineage>
        <taxon>Bacteria</taxon>
        <taxon>Pseudomonadati</taxon>
        <taxon>Pseudomonadota</taxon>
        <taxon>Betaproteobacteria</taxon>
        <taxon>Burkholderiales</taxon>
        <taxon>Burkholderiaceae</taxon>
        <taxon>Burkholderia</taxon>
        <taxon>Burkholderia cepacia complex</taxon>
    </lineage>
</organism>
<sequence length="569" mass="62738">MTMHSDFNRNNLADDELDKAAFLAELLDPPGSTLAAAQRDGTPGNRAATSGVEAVLLDIWRDTFNDGVALDDNYFALGGDSLTSIRISARARRAGLDIAMQDIIVHPTVRTLAAYLAARPADAGAPEIHVAPERDALGFTYPSTAAQEGMLFQCLAAPNDALYVSQFSCVLTGPLEPARFEAALRLLVRRHPALRTAFPNRLLARHRQLIHDEVVFDYRFDATPSSTDAAALDALARSERERPFDFGCPPLLRVRLVALADGRHAWIWTQHHLVADGRAQECLMVELADLYRRLEDDANLEVVEDPSYRDALVDVHATREPGQHFWTDYLAHFDASPPCGREASRATGASAPAELSIDMTDAEADALSAAFADAQLTAGSALAAWFALAMCMTFERRDLLVGVVTSGRHGPRARYGDTVGNLISTVPLRATLNRGRTLRQWTRGMQRSVADLQRREQTSLQDIKRWIGWPAALPLFDAIFVHENYGAPDVLFGDAIGLRIERSRFHVNEGHPLVLVCEEGARMRLTLRYQPDACPDDVARALLDRLVRVRAAWMADAAHDVLDLVSELR</sequence>
<dbReference type="GO" id="GO:0031177">
    <property type="term" value="F:phosphopantetheine binding"/>
    <property type="evidence" value="ECO:0007669"/>
    <property type="project" value="InterPro"/>
</dbReference>
<dbReference type="GO" id="GO:0003824">
    <property type="term" value="F:catalytic activity"/>
    <property type="evidence" value="ECO:0007669"/>
    <property type="project" value="InterPro"/>
</dbReference>
<proteinExistence type="predicted"/>
<comment type="cofactor">
    <cofactor evidence="1">
        <name>pantetheine 4'-phosphate</name>
        <dbReference type="ChEBI" id="CHEBI:47942"/>
    </cofactor>
</comment>
<dbReference type="Proteomes" id="UP000056453">
    <property type="component" value="Unassembled WGS sequence"/>
</dbReference>
<dbReference type="SUPFAM" id="SSF47336">
    <property type="entry name" value="ACP-like"/>
    <property type="match status" value="1"/>
</dbReference>
<accession>A0AAW3MTJ9</accession>
<dbReference type="SMART" id="SM00823">
    <property type="entry name" value="PKS_PP"/>
    <property type="match status" value="1"/>
</dbReference>
<dbReference type="Gene3D" id="1.10.1200.10">
    <property type="entry name" value="ACP-like"/>
    <property type="match status" value="1"/>
</dbReference>
<dbReference type="InterPro" id="IPR036736">
    <property type="entry name" value="ACP-like_sf"/>
</dbReference>
<name>A0AAW3MTJ9_9BURK</name>
<dbReference type="PANTHER" id="PTHR45527:SF1">
    <property type="entry name" value="FATTY ACID SYNTHASE"/>
    <property type="match status" value="1"/>
</dbReference>
<dbReference type="GO" id="GO:0043041">
    <property type="term" value="P:amino acid activation for nonribosomal peptide biosynthetic process"/>
    <property type="evidence" value="ECO:0007669"/>
    <property type="project" value="TreeGrafter"/>
</dbReference>
<dbReference type="PROSITE" id="PS00012">
    <property type="entry name" value="PHOSPHOPANTETHEINE"/>
    <property type="match status" value="1"/>
</dbReference>
<comment type="caution">
    <text evidence="5">The sequence shown here is derived from an EMBL/GenBank/DDBJ whole genome shotgun (WGS) entry which is preliminary data.</text>
</comment>
<keyword evidence="2" id="KW-0596">Phosphopantetheine</keyword>
<dbReference type="PROSITE" id="PS50075">
    <property type="entry name" value="CARRIER"/>
    <property type="match status" value="1"/>
</dbReference>
<evidence type="ECO:0000313" key="6">
    <source>
        <dbReference type="Proteomes" id="UP000056453"/>
    </source>
</evidence>
<dbReference type="Pfam" id="PF00550">
    <property type="entry name" value="PP-binding"/>
    <property type="match status" value="1"/>
</dbReference>
<dbReference type="GO" id="GO:0005737">
    <property type="term" value="C:cytoplasm"/>
    <property type="evidence" value="ECO:0007669"/>
    <property type="project" value="TreeGrafter"/>
</dbReference>
<evidence type="ECO:0000313" key="5">
    <source>
        <dbReference type="EMBL" id="KVP94094.1"/>
    </source>
</evidence>
<dbReference type="InterPro" id="IPR023213">
    <property type="entry name" value="CAT-like_dom_sf"/>
</dbReference>
<evidence type="ECO:0000256" key="1">
    <source>
        <dbReference type="ARBA" id="ARBA00001957"/>
    </source>
</evidence>
<dbReference type="InterPro" id="IPR020806">
    <property type="entry name" value="PKS_PP-bd"/>
</dbReference>
<dbReference type="SUPFAM" id="SSF52777">
    <property type="entry name" value="CoA-dependent acyltransferases"/>
    <property type="match status" value="2"/>
</dbReference>
<dbReference type="AlphaFoldDB" id="A0AAW3MTJ9"/>
<dbReference type="Pfam" id="PF00668">
    <property type="entry name" value="Condensation"/>
    <property type="match status" value="1"/>
</dbReference>
<keyword evidence="3" id="KW-0597">Phosphoprotein</keyword>
<dbReference type="InterPro" id="IPR009081">
    <property type="entry name" value="PP-bd_ACP"/>
</dbReference>
<dbReference type="InterPro" id="IPR006162">
    <property type="entry name" value="Ppantetheine_attach_site"/>
</dbReference>
<feature type="domain" description="Carrier" evidence="4">
    <location>
        <begin position="47"/>
        <end position="120"/>
    </location>
</feature>
<evidence type="ECO:0000259" key="4">
    <source>
        <dbReference type="PROSITE" id="PS50075"/>
    </source>
</evidence>
<dbReference type="Gene3D" id="3.30.559.10">
    <property type="entry name" value="Chloramphenicol acetyltransferase-like domain"/>
    <property type="match status" value="1"/>
</dbReference>
<keyword evidence="6" id="KW-1185">Reference proteome</keyword>
<evidence type="ECO:0000256" key="2">
    <source>
        <dbReference type="ARBA" id="ARBA00022450"/>
    </source>
</evidence>
<reference evidence="5 6" key="1">
    <citation type="submission" date="2015-11" db="EMBL/GenBank/DDBJ databases">
        <title>Expanding the genomic diversity of Burkholderia species for the development of highly accurate diagnostics.</title>
        <authorList>
            <person name="Sahl J."/>
            <person name="Keim P."/>
            <person name="Wagner D."/>
        </authorList>
    </citation>
    <scope>NUCLEOTIDE SEQUENCE [LARGE SCALE GENOMIC DNA]</scope>
    <source>
        <strain evidence="5 6">MSMB1808WGS</strain>
    </source>
</reference>
<dbReference type="GO" id="GO:0044550">
    <property type="term" value="P:secondary metabolite biosynthetic process"/>
    <property type="evidence" value="ECO:0007669"/>
    <property type="project" value="TreeGrafter"/>
</dbReference>